<evidence type="ECO:0000313" key="2">
    <source>
        <dbReference type="EMBL" id="ALC15013.1"/>
    </source>
</evidence>
<gene>
    <name evidence="2" type="ORF">DSOUD_0213</name>
</gene>
<evidence type="ECO:0000256" key="1">
    <source>
        <dbReference type="SAM" id="Phobius"/>
    </source>
</evidence>
<keyword evidence="1" id="KW-0812">Transmembrane</keyword>
<dbReference type="KEGG" id="des:DSOUD_0213"/>
<dbReference type="OrthoDB" id="5397478at2"/>
<reference evidence="2 3" key="1">
    <citation type="submission" date="2015-07" db="EMBL/GenBank/DDBJ databases">
        <title>Isolation and Genomic Characterization of a Novel Halophilic Metal-Reducing Deltaproteobacterium from the Deep Subsurface.</title>
        <authorList>
            <person name="Badalamenti J.P."/>
            <person name="Summers Z.M."/>
            <person name="Gralnick J.A."/>
            <person name="Bond D.R."/>
        </authorList>
    </citation>
    <scope>NUCLEOTIDE SEQUENCE [LARGE SCALE GENOMIC DNA]</scope>
    <source>
        <strain evidence="2 3">WTL</strain>
    </source>
</reference>
<dbReference type="EMBL" id="CP010802">
    <property type="protein sequence ID" value="ALC15013.1"/>
    <property type="molecule type" value="Genomic_DNA"/>
</dbReference>
<name>A0A0M3QEW3_9BACT</name>
<dbReference type="PATRIC" id="fig|1603606.3.peg.238"/>
<sequence length="76" mass="8148">MKVDCGIYLGGLALLIYLVGGIATFGGLALIFFMKGSDLFGWGDGRSLGYLFVCLGLILSIFGVLVMRILRNRSLA</sequence>
<keyword evidence="1" id="KW-0472">Membrane</keyword>
<dbReference type="Proteomes" id="UP000057158">
    <property type="component" value="Chromosome"/>
</dbReference>
<keyword evidence="3" id="KW-1185">Reference proteome</keyword>
<accession>A0A0M3QEW3</accession>
<protein>
    <submittedName>
        <fullName evidence="2">Uncharacterized protein</fullName>
    </submittedName>
</protein>
<proteinExistence type="predicted"/>
<dbReference type="AlphaFoldDB" id="A0A0M3QEW3"/>
<organism evidence="2 3">
    <name type="scientific">Desulfuromonas soudanensis</name>
    <dbReference type="NCBI Taxonomy" id="1603606"/>
    <lineage>
        <taxon>Bacteria</taxon>
        <taxon>Pseudomonadati</taxon>
        <taxon>Thermodesulfobacteriota</taxon>
        <taxon>Desulfuromonadia</taxon>
        <taxon>Desulfuromonadales</taxon>
        <taxon>Desulfuromonadaceae</taxon>
        <taxon>Desulfuromonas</taxon>
    </lineage>
</organism>
<feature type="transmembrane region" description="Helical" evidence="1">
    <location>
        <begin position="7"/>
        <end position="33"/>
    </location>
</feature>
<dbReference type="RefSeq" id="WP_053549255.1">
    <property type="nucleotide sequence ID" value="NZ_CP010802.1"/>
</dbReference>
<evidence type="ECO:0000313" key="3">
    <source>
        <dbReference type="Proteomes" id="UP000057158"/>
    </source>
</evidence>
<feature type="transmembrane region" description="Helical" evidence="1">
    <location>
        <begin position="48"/>
        <end position="70"/>
    </location>
</feature>
<keyword evidence="1" id="KW-1133">Transmembrane helix</keyword>